<sequence>MLLRYFTRTLLVMHSTSASTEDTLATIRRAISDSKDHQIALLNGEEPDYSKWSEQYISIVKLLHDTNNSDGHWTGMNALALKMDKDFNDSTDACEFLQTRSTKHKRLVSPPNFSPQGYLVRLSATTRRLSIFDFESGYGEIYTTLLAGRSGAAVELSTGALTYAGGLVAAAIGNKISIIEIEIKSPAMTVEDRIHRRGVKSAFLNRPPNVTVWSHRVVDVGKQDVIGLLVQPSGRASAGESNNVRIVTVTRGGGVWILSSDGDILNKLSGANVSSDDVIGVVPINRQGASHSVLVYGKSWIRTLAIRDDSDAKTVEGVERLLGGRYIATISSGHPVGPLPIFYATLEDGSLLVMALVKNRRHSDGENYNSSDTVKGLFALPSCEAGSPSVLSLRPQILAVSCGQFMSIYDITVGRKLSLKAARRGQSEESAVFDPPQLFDETHRLPSGLPWVAGIAAWRKEVTHPLVAVWSSTRVRVFEVVLPLEYDTRLESEQAMWNYFRMIVGLVFATGTLLYVYCVDYASEKRTNLRLFFQDVGVPRGCADCRKGFIDVLKMYNRTARKSINDRIAVWYTVNTTADGLKLIIQPGKYMKRAKALLKRFNLPTTIWDNGLPYAPLGPYSEDSLEMPVDEDVSATLTYSNCAQGLTRMKSFYCRLPTSPLLKGIRLQFVPDVCSPFLGRLDFIQETSGSPVLETVGSVGYLFSNSRASSTISLIKTPGTDLSSFLALKSLGNDSDVRTYEYWLGSDRIEYDFLYEKVLIDMGGVAEFEQC</sequence>
<gene>
    <name evidence="2" type="ORF">FOL47_001775</name>
</gene>
<keyword evidence="1" id="KW-0812">Transmembrane</keyword>
<feature type="transmembrane region" description="Helical" evidence="1">
    <location>
        <begin position="499"/>
        <end position="517"/>
    </location>
</feature>
<dbReference type="OrthoDB" id="428706at2759"/>
<name>A0A7J6MHK7_PERCH</name>
<accession>A0A7J6MHK7</accession>
<dbReference type="Proteomes" id="UP000591131">
    <property type="component" value="Unassembled WGS sequence"/>
</dbReference>
<evidence type="ECO:0000313" key="2">
    <source>
        <dbReference type="EMBL" id="KAF4670926.1"/>
    </source>
</evidence>
<keyword evidence="3" id="KW-1185">Reference proteome</keyword>
<dbReference type="EMBL" id="JAAPAO010000144">
    <property type="protein sequence ID" value="KAF4670926.1"/>
    <property type="molecule type" value="Genomic_DNA"/>
</dbReference>
<organism evidence="2 3">
    <name type="scientific">Perkinsus chesapeaki</name>
    <name type="common">Clam parasite</name>
    <name type="synonym">Perkinsus andrewsi</name>
    <dbReference type="NCBI Taxonomy" id="330153"/>
    <lineage>
        <taxon>Eukaryota</taxon>
        <taxon>Sar</taxon>
        <taxon>Alveolata</taxon>
        <taxon>Perkinsozoa</taxon>
        <taxon>Perkinsea</taxon>
        <taxon>Perkinsida</taxon>
        <taxon>Perkinsidae</taxon>
        <taxon>Perkinsus</taxon>
    </lineage>
</organism>
<comment type="caution">
    <text evidence="2">The sequence shown here is derived from an EMBL/GenBank/DDBJ whole genome shotgun (WGS) entry which is preliminary data.</text>
</comment>
<keyword evidence="1" id="KW-0472">Membrane</keyword>
<reference evidence="2 3" key="1">
    <citation type="submission" date="2020-04" db="EMBL/GenBank/DDBJ databases">
        <title>Perkinsus chesapeaki whole genome sequence.</title>
        <authorList>
            <person name="Bogema D.R."/>
        </authorList>
    </citation>
    <scope>NUCLEOTIDE SEQUENCE [LARGE SCALE GENOMIC DNA]</scope>
    <source>
        <strain evidence="2">ATCC PRA-425</strain>
    </source>
</reference>
<evidence type="ECO:0000313" key="3">
    <source>
        <dbReference type="Proteomes" id="UP000591131"/>
    </source>
</evidence>
<proteinExistence type="predicted"/>
<protein>
    <submittedName>
        <fullName evidence="2">Uncharacterized protein</fullName>
    </submittedName>
</protein>
<keyword evidence="1" id="KW-1133">Transmembrane helix</keyword>
<evidence type="ECO:0000256" key="1">
    <source>
        <dbReference type="SAM" id="Phobius"/>
    </source>
</evidence>
<dbReference type="AlphaFoldDB" id="A0A7J6MHK7"/>